<evidence type="ECO:0000313" key="3">
    <source>
        <dbReference type="EMBL" id="VAW16516.1"/>
    </source>
</evidence>
<gene>
    <name evidence="3" type="ORF">MNBD_ALPHA09-241</name>
</gene>
<dbReference type="Pfam" id="PF09851">
    <property type="entry name" value="SHOCT"/>
    <property type="match status" value="1"/>
</dbReference>
<proteinExistence type="predicted"/>
<feature type="domain" description="SHOCT" evidence="2">
    <location>
        <begin position="58"/>
        <end position="82"/>
    </location>
</feature>
<sequence>MQSMGMGGDQMMTGWWGMYLGPFTMLVALVISVALIVLLIRWMVGKSATNAEVRDNSLALLKERFAKGEIDAAEFEDRKKRLQE</sequence>
<dbReference type="InterPro" id="IPR018649">
    <property type="entry name" value="SHOCT"/>
</dbReference>
<keyword evidence="1" id="KW-0812">Transmembrane</keyword>
<reference evidence="3" key="1">
    <citation type="submission" date="2018-06" db="EMBL/GenBank/DDBJ databases">
        <authorList>
            <person name="Zhirakovskaya E."/>
        </authorList>
    </citation>
    <scope>NUCLEOTIDE SEQUENCE</scope>
</reference>
<evidence type="ECO:0000259" key="2">
    <source>
        <dbReference type="Pfam" id="PF09851"/>
    </source>
</evidence>
<dbReference type="AlphaFoldDB" id="A0A3B0UAM4"/>
<keyword evidence="1" id="KW-0472">Membrane</keyword>
<keyword evidence="1" id="KW-1133">Transmembrane helix</keyword>
<dbReference type="EMBL" id="UOEM01000097">
    <property type="protein sequence ID" value="VAW16516.1"/>
    <property type="molecule type" value="Genomic_DNA"/>
</dbReference>
<name>A0A3B0UAM4_9ZZZZ</name>
<feature type="transmembrane region" description="Helical" evidence="1">
    <location>
        <begin position="20"/>
        <end position="44"/>
    </location>
</feature>
<organism evidence="3">
    <name type="scientific">hydrothermal vent metagenome</name>
    <dbReference type="NCBI Taxonomy" id="652676"/>
    <lineage>
        <taxon>unclassified sequences</taxon>
        <taxon>metagenomes</taxon>
        <taxon>ecological metagenomes</taxon>
    </lineage>
</organism>
<evidence type="ECO:0000256" key="1">
    <source>
        <dbReference type="SAM" id="Phobius"/>
    </source>
</evidence>
<accession>A0A3B0UAM4</accession>
<protein>
    <recommendedName>
        <fullName evidence="2">SHOCT domain-containing protein</fullName>
    </recommendedName>
</protein>